<reference evidence="11 12" key="1">
    <citation type="submission" date="2016-01" db="EMBL/GenBank/DDBJ databases">
        <title>Highly variable Streptococcus oralis are common among viridans streptococci isolated from primates.</title>
        <authorList>
            <person name="Denapaite D."/>
            <person name="Rieger M."/>
            <person name="Koendgen S."/>
            <person name="Brueckner R."/>
            <person name="Ochigava I."/>
            <person name="Kappeler P."/>
            <person name="Maetz-Rensing K."/>
            <person name="Leendertz F."/>
            <person name="Hakenbeck R."/>
        </authorList>
    </citation>
    <scope>NUCLEOTIDE SEQUENCE [LARGE SCALE GENOMIC DNA]</scope>
    <source>
        <strain evidence="11 12">DD05</strain>
    </source>
</reference>
<evidence type="ECO:0000313" key="12">
    <source>
        <dbReference type="Proteomes" id="UP000070541"/>
    </source>
</evidence>
<keyword evidence="7 9" id="KW-1133">Transmembrane helix</keyword>
<evidence type="ECO:0000256" key="5">
    <source>
        <dbReference type="ARBA" id="ARBA00022692"/>
    </source>
</evidence>
<dbReference type="PANTHER" id="PTHR45436">
    <property type="entry name" value="SENSOR HISTIDINE KINASE YKOH"/>
    <property type="match status" value="1"/>
</dbReference>
<dbReference type="PROSITE" id="PS50109">
    <property type="entry name" value="HIS_KIN"/>
    <property type="match status" value="1"/>
</dbReference>
<dbReference type="InterPro" id="IPR003661">
    <property type="entry name" value="HisK_dim/P_dom"/>
</dbReference>
<feature type="domain" description="Histidine kinase" evidence="10">
    <location>
        <begin position="199"/>
        <end position="410"/>
    </location>
</feature>
<evidence type="ECO:0000256" key="3">
    <source>
        <dbReference type="ARBA" id="ARBA00022553"/>
    </source>
</evidence>
<evidence type="ECO:0000256" key="4">
    <source>
        <dbReference type="ARBA" id="ARBA00022679"/>
    </source>
</evidence>
<dbReference type="EMBL" id="LQOG01000042">
    <property type="protein sequence ID" value="KXT59330.1"/>
    <property type="molecule type" value="Genomic_DNA"/>
</dbReference>
<keyword evidence="5 9" id="KW-0812">Transmembrane</keyword>
<evidence type="ECO:0000259" key="10">
    <source>
        <dbReference type="PROSITE" id="PS50109"/>
    </source>
</evidence>
<proteinExistence type="predicted"/>
<protein>
    <recommendedName>
        <fullName evidence="2">histidine kinase</fullName>
        <ecNumber evidence="2">2.7.13.3</ecNumber>
    </recommendedName>
</protein>
<dbReference type="Proteomes" id="UP000070541">
    <property type="component" value="Unassembled WGS sequence"/>
</dbReference>
<evidence type="ECO:0000256" key="8">
    <source>
        <dbReference type="ARBA" id="ARBA00023012"/>
    </source>
</evidence>
<evidence type="ECO:0000256" key="2">
    <source>
        <dbReference type="ARBA" id="ARBA00012438"/>
    </source>
</evidence>
<comment type="catalytic activity">
    <reaction evidence="1">
        <text>ATP + protein L-histidine = ADP + protein N-phospho-L-histidine.</text>
        <dbReference type="EC" id="2.7.13.3"/>
    </reaction>
</comment>
<dbReference type="PATRIC" id="fig|1303.76.peg.1772"/>
<name>A0A139M6E9_STROR</name>
<dbReference type="Pfam" id="PF00512">
    <property type="entry name" value="HisKA"/>
    <property type="match status" value="1"/>
</dbReference>
<evidence type="ECO:0000313" key="11">
    <source>
        <dbReference type="EMBL" id="KXT59330.1"/>
    </source>
</evidence>
<dbReference type="SMART" id="SM00387">
    <property type="entry name" value="HATPase_c"/>
    <property type="match status" value="1"/>
</dbReference>
<dbReference type="InterPro" id="IPR050428">
    <property type="entry name" value="TCS_sensor_his_kinase"/>
</dbReference>
<dbReference type="GO" id="GO:0005886">
    <property type="term" value="C:plasma membrane"/>
    <property type="evidence" value="ECO:0007669"/>
    <property type="project" value="TreeGrafter"/>
</dbReference>
<keyword evidence="3" id="KW-0597">Phosphoprotein</keyword>
<dbReference type="AlphaFoldDB" id="A0A139M6E9"/>
<dbReference type="Gene3D" id="3.30.565.10">
    <property type="entry name" value="Histidine kinase-like ATPase, C-terminal domain"/>
    <property type="match status" value="1"/>
</dbReference>
<comment type="caution">
    <text evidence="11">The sequence shown here is derived from an EMBL/GenBank/DDBJ whole genome shotgun (WGS) entry which is preliminary data.</text>
</comment>
<dbReference type="EC" id="2.7.13.3" evidence="2"/>
<dbReference type="SUPFAM" id="SSF55874">
    <property type="entry name" value="ATPase domain of HSP90 chaperone/DNA topoisomerase II/histidine kinase"/>
    <property type="match status" value="1"/>
</dbReference>
<dbReference type="RefSeq" id="WP_061419079.1">
    <property type="nucleotide sequence ID" value="NZ_KQ969039.1"/>
</dbReference>
<dbReference type="SUPFAM" id="SSF47384">
    <property type="entry name" value="Homodimeric domain of signal transducing histidine kinase"/>
    <property type="match status" value="1"/>
</dbReference>
<keyword evidence="4" id="KW-0808">Transferase</keyword>
<evidence type="ECO:0000256" key="9">
    <source>
        <dbReference type="SAM" id="Phobius"/>
    </source>
</evidence>
<keyword evidence="9" id="KW-0472">Membrane</keyword>
<dbReference type="SMART" id="SM00388">
    <property type="entry name" value="HisKA"/>
    <property type="match status" value="1"/>
</dbReference>
<dbReference type="InterPro" id="IPR003594">
    <property type="entry name" value="HATPase_dom"/>
</dbReference>
<dbReference type="InterPro" id="IPR005467">
    <property type="entry name" value="His_kinase_dom"/>
</dbReference>
<gene>
    <name evidence="11" type="ORF">SORDD05_01697</name>
</gene>
<dbReference type="Gene3D" id="1.10.287.130">
    <property type="match status" value="1"/>
</dbReference>
<dbReference type="GO" id="GO:0000155">
    <property type="term" value="F:phosphorelay sensor kinase activity"/>
    <property type="evidence" value="ECO:0007669"/>
    <property type="project" value="InterPro"/>
</dbReference>
<dbReference type="CDD" id="cd00082">
    <property type="entry name" value="HisKA"/>
    <property type="match status" value="1"/>
</dbReference>
<keyword evidence="6 11" id="KW-0418">Kinase</keyword>
<dbReference type="InterPro" id="IPR036097">
    <property type="entry name" value="HisK_dim/P_sf"/>
</dbReference>
<organism evidence="11 12">
    <name type="scientific">Streptococcus oralis</name>
    <dbReference type="NCBI Taxonomy" id="1303"/>
    <lineage>
        <taxon>Bacteria</taxon>
        <taxon>Bacillati</taxon>
        <taxon>Bacillota</taxon>
        <taxon>Bacilli</taxon>
        <taxon>Lactobacillales</taxon>
        <taxon>Streptococcaceae</taxon>
        <taxon>Streptococcus</taxon>
    </lineage>
</organism>
<sequence>MFRKLRIKFIVTATAAIALILAFFLVLMNSIVYTQTEDNIQTVLSILSKNEGELPITDEIKESFTKKNIQEGIIYNFQYFSVREKGDDYAISLGNVQSLTEADVRGFLQRILKKQETYGTITRNGRYFTYQISQTASGKLLVFFEATNYIRERDTLFQVSIWLSLASLFLLALLFTLISGIVIRPFVKNYEKQRMFITNAGHELKTPLAIISANTELQELMEGETEWSISTKEQTERLNHLIGRLIRLARLEEQEDIKLVPQNISVIAEKVASDFAPLFTKEDKKFESLIEADVVEKVAQEEFYELLSILLDNARKYCDPVGTIRLTLKRKAYLLRKRTCITVSNDYKDGQPANIKRFFDRFYRAETSHNNQTTSGYGIGLSMAQHLVSLFRGKIFVSYKKQVITFTVWL</sequence>
<accession>A0A139M6E9</accession>
<dbReference type="Pfam" id="PF02518">
    <property type="entry name" value="HATPase_c"/>
    <property type="match status" value="1"/>
</dbReference>
<evidence type="ECO:0000256" key="7">
    <source>
        <dbReference type="ARBA" id="ARBA00022989"/>
    </source>
</evidence>
<evidence type="ECO:0000256" key="1">
    <source>
        <dbReference type="ARBA" id="ARBA00000085"/>
    </source>
</evidence>
<feature type="transmembrane region" description="Helical" evidence="9">
    <location>
        <begin position="161"/>
        <end position="187"/>
    </location>
</feature>
<dbReference type="InterPro" id="IPR036890">
    <property type="entry name" value="HATPase_C_sf"/>
</dbReference>
<keyword evidence="8" id="KW-0902">Two-component regulatory system</keyword>
<evidence type="ECO:0000256" key="6">
    <source>
        <dbReference type="ARBA" id="ARBA00022777"/>
    </source>
</evidence>
<dbReference type="PANTHER" id="PTHR45436:SF5">
    <property type="entry name" value="SENSOR HISTIDINE KINASE TRCS"/>
    <property type="match status" value="1"/>
</dbReference>